<dbReference type="Pfam" id="PF00933">
    <property type="entry name" value="Glyco_hydro_3"/>
    <property type="match status" value="1"/>
</dbReference>
<keyword evidence="9" id="KW-1185">Reference proteome</keyword>
<evidence type="ECO:0000313" key="9">
    <source>
        <dbReference type="Proteomes" id="UP000619838"/>
    </source>
</evidence>
<dbReference type="PANTHER" id="PTHR30480">
    <property type="entry name" value="BETA-HEXOSAMINIDASE-RELATED"/>
    <property type="match status" value="1"/>
</dbReference>
<sequence>MKHTLFVLFCLLMTASCSTAGPATAPPTEHDIGRLLMVGFRGTSLEECPDLGDHLENGRIGGVILFDYDVPSHSTRRNIESPQQLAQLTAALQNTASHPLLIAIDQEGGAVCRLKPSRGFRQTPSAAELGRLNDPDSTYRSACVTAETLRAMGINLNFAPVVDLDINPDNPVIGGLGRSFSHDPDTVAVHARQTIRAMEEAGIITALKHFPGHGSSATDTHKDFTDISGSWKKTELTPYANLIDHGYRGMIMTAHVYNSQLDRQYPATLSHSTISGLLRDSLGFGGVVISDDLQMNAVASHYELETAIRLALQAGVDILLFANNSTYDPEIVDKVHTIIRRLIDNGSIPPERIEQSARRIDALMGHNAEHQ</sequence>
<evidence type="ECO:0000259" key="7">
    <source>
        <dbReference type="Pfam" id="PF00933"/>
    </source>
</evidence>
<dbReference type="InterPro" id="IPR017853">
    <property type="entry name" value="GH"/>
</dbReference>
<dbReference type="Proteomes" id="UP000619838">
    <property type="component" value="Unassembled WGS sequence"/>
</dbReference>
<reference evidence="8 9" key="1">
    <citation type="journal article" date="2020" name="Microorganisms">
        <title>Simultaneous Genome Sequencing of Prosthecochloris ethylica and Desulfuromonas acetoxidans within a Syntrophic Mixture Reveals Unique Pili and Protein Interactions.</title>
        <authorList>
            <person name="Kyndt J.A."/>
            <person name="Van Beeumen J.J."/>
            <person name="Meyer T.E."/>
        </authorList>
    </citation>
    <scope>NUCLEOTIDE SEQUENCE [LARGE SCALE GENOMIC DNA]</scope>
    <source>
        <strain evidence="8 9">N3</strain>
    </source>
</reference>
<feature type="chain" id="PRO_5046776460" description="beta-N-acetylhexosaminidase" evidence="6">
    <location>
        <begin position="21"/>
        <end position="371"/>
    </location>
</feature>
<dbReference type="EC" id="3.2.1.52" evidence="3"/>
<dbReference type="InterPro" id="IPR036962">
    <property type="entry name" value="Glyco_hydro_3_N_sf"/>
</dbReference>
<keyword evidence="6" id="KW-0732">Signal</keyword>
<comment type="similarity">
    <text evidence="2">Belongs to the glycosyl hydrolase 3 family.</text>
</comment>
<protein>
    <recommendedName>
        <fullName evidence="3">beta-N-acetylhexosaminidase</fullName>
        <ecNumber evidence="3">3.2.1.52</ecNumber>
    </recommendedName>
</protein>
<dbReference type="SUPFAM" id="SSF51445">
    <property type="entry name" value="(Trans)glycosidases"/>
    <property type="match status" value="1"/>
</dbReference>
<feature type="signal peptide" evidence="6">
    <location>
        <begin position="1"/>
        <end position="20"/>
    </location>
</feature>
<evidence type="ECO:0000256" key="1">
    <source>
        <dbReference type="ARBA" id="ARBA00001231"/>
    </source>
</evidence>
<name>A0ABR9XTE3_9CHLB</name>
<dbReference type="RefSeq" id="WP_175187724.1">
    <property type="nucleotide sequence ID" value="NZ_JABVZQ010000017.1"/>
</dbReference>
<gene>
    <name evidence="8" type="primary">nagZ</name>
    <name evidence="8" type="ORF">INT08_08925</name>
</gene>
<feature type="domain" description="Glycoside hydrolase family 3 N-terminal" evidence="7">
    <location>
        <begin position="30"/>
        <end position="361"/>
    </location>
</feature>
<evidence type="ECO:0000256" key="3">
    <source>
        <dbReference type="ARBA" id="ARBA00012663"/>
    </source>
</evidence>
<dbReference type="PROSITE" id="PS51257">
    <property type="entry name" value="PROKAR_LIPOPROTEIN"/>
    <property type="match status" value="1"/>
</dbReference>
<keyword evidence="4 8" id="KW-0378">Hydrolase</keyword>
<evidence type="ECO:0000256" key="4">
    <source>
        <dbReference type="ARBA" id="ARBA00022801"/>
    </source>
</evidence>
<evidence type="ECO:0000256" key="5">
    <source>
        <dbReference type="ARBA" id="ARBA00023295"/>
    </source>
</evidence>
<dbReference type="InterPro" id="IPR001764">
    <property type="entry name" value="Glyco_hydro_3_N"/>
</dbReference>
<comment type="catalytic activity">
    <reaction evidence="1">
        <text>Hydrolysis of terminal non-reducing N-acetyl-D-hexosamine residues in N-acetyl-beta-D-hexosaminides.</text>
        <dbReference type="EC" id="3.2.1.52"/>
    </reaction>
</comment>
<dbReference type="GO" id="GO:0004563">
    <property type="term" value="F:beta-N-acetylhexosaminidase activity"/>
    <property type="evidence" value="ECO:0007669"/>
    <property type="project" value="UniProtKB-EC"/>
</dbReference>
<evidence type="ECO:0000256" key="2">
    <source>
        <dbReference type="ARBA" id="ARBA00005336"/>
    </source>
</evidence>
<proteinExistence type="inferred from homology"/>
<keyword evidence="5 8" id="KW-0326">Glycosidase</keyword>
<dbReference type="PANTHER" id="PTHR30480:SF13">
    <property type="entry name" value="BETA-HEXOSAMINIDASE"/>
    <property type="match status" value="1"/>
</dbReference>
<accession>A0ABR9XTE3</accession>
<comment type="caution">
    <text evidence="8">The sequence shown here is derived from an EMBL/GenBank/DDBJ whole genome shotgun (WGS) entry which is preliminary data.</text>
</comment>
<evidence type="ECO:0000256" key="6">
    <source>
        <dbReference type="SAM" id="SignalP"/>
    </source>
</evidence>
<dbReference type="Gene3D" id="3.20.20.300">
    <property type="entry name" value="Glycoside hydrolase, family 3, N-terminal domain"/>
    <property type="match status" value="1"/>
</dbReference>
<organism evidence="8 9">
    <name type="scientific">Prosthecochloris ethylica</name>
    <dbReference type="NCBI Taxonomy" id="2743976"/>
    <lineage>
        <taxon>Bacteria</taxon>
        <taxon>Pseudomonadati</taxon>
        <taxon>Chlorobiota</taxon>
        <taxon>Chlorobiia</taxon>
        <taxon>Chlorobiales</taxon>
        <taxon>Chlorobiaceae</taxon>
        <taxon>Prosthecochloris</taxon>
    </lineage>
</organism>
<dbReference type="NCBIfam" id="NF003740">
    <property type="entry name" value="PRK05337.1"/>
    <property type="match status" value="1"/>
</dbReference>
<dbReference type="EMBL" id="JADGII010000016">
    <property type="protein sequence ID" value="MBF0637293.1"/>
    <property type="molecule type" value="Genomic_DNA"/>
</dbReference>
<evidence type="ECO:0000313" key="8">
    <source>
        <dbReference type="EMBL" id="MBF0637293.1"/>
    </source>
</evidence>
<dbReference type="InterPro" id="IPR050226">
    <property type="entry name" value="NagZ_Beta-hexosaminidase"/>
</dbReference>